<dbReference type="EMBL" id="JPKZ01003252">
    <property type="protein sequence ID" value="KHN72403.1"/>
    <property type="molecule type" value="Genomic_DNA"/>
</dbReference>
<accession>A0A0B2USN5</accession>
<sequence>MSPTMPRAPLSPTVDKSMLPRALSPLHTRRGTHGDTSISVAPDFATFDLAPLRTWINEITQRGGLRSLLENAHRLQEDMDKMLAHNIEHQKKIAGELAFQTTGDYPPNDISTRLMPNVQLMELKTLSAPCRKDHIEKVVFDEEFEQESVSSGDFGWPPVDLPRKLWVWLRQYADPIDENFIVKWQRSIISRFLPENMAKIHEMGSEKKAKIGQQAGTRNRKPSLTVKLSQDTQYEMRSPTAVKDQPLLMPQTVSLKRLASEDHLKGRQVLPTKRHRSSITSPKMLPLMDDLVKAYFEEQGADHSPQHNGVFDAGDKRKMMTRKESVFNGNGRSMEPKVWKREMDEDCPSEDLRMNGHAPDTASGSGVAECAGTLAKLGRALKEHFNKNDFSVKHDSSSESSDLEEETTVNNSAEKSGEGMDEVTMALMNSQKELYEHEEEYRRLVAKVWNRLLAKHLRDKRESDLNKASRELYEVYDKYFCEFPTRRPANEREREECRAVMRKCVELSNRFYGVQKAKARKEQ</sequence>
<dbReference type="STRING" id="6265.A0A0B2USN5"/>
<evidence type="ECO:0000313" key="4">
    <source>
        <dbReference type="Proteomes" id="UP000031036"/>
    </source>
</evidence>
<organism evidence="3 4">
    <name type="scientific">Toxocara canis</name>
    <name type="common">Canine roundworm</name>
    <dbReference type="NCBI Taxonomy" id="6265"/>
    <lineage>
        <taxon>Eukaryota</taxon>
        <taxon>Metazoa</taxon>
        <taxon>Ecdysozoa</taxon>
        <taxon>Nematoda</taxon>
        <taxon>Chromadorea</taxon>
        <taxon>Rhabditida</taxon>
        <taxon>Spirurina</taxon>
        <taxon>Ascaridomorpha</taxon>
        <taxon>Ascaridoidea</taxon>
        <taxon>Toxocaridae</taxon>
        <taxon>Toxocara</taxon>
    </lineage>
</organism>
<feature type="coiled-coil region" evidence="1">
    <location>
        <begin position="420"/>
        <end position="447"/>
    </location>
</feature>
<evidence type="ECO:0000256" key="1">
    <source>
        <dbReference type="SAM" id="Coils"/>
    </source>
</evidence>
<dbReference type="Proteomes" id="UP000031036">
    <property type="component" value="Unassembled WGS sequence"/>
</dbReference>
<evidence type="ECO:0000313" key="3">
    <source>
        <dbReference type="EMBL" id="KHN72403.1"/>
    </source>
</evidence>
<protein>
    <submittedName>
        <fullName evidence="3">Uncharacterized protein</fullName>
    </submittedName>
</protein>
<feature type="region of interest" description="Disordered" evidence="2">
    <location>
        <begin position="1"/>
        <end position="20"/>
    </location>
</feature>
<proteinExistence type="predicted"/>
<dbReference type="OMA" id="HYREIGS"/>
<dbReference type="OrthoDB" id="5858960at2759"/>
<feature type="region of interest" description="Disordered" evidence="2">
    <location>
        <begin position="390"/>
        <end position="420"/>
    </location>
</feature>
<comment type="caution">
    <text evidence="3">The sequence shown here is derived from an EMBL/GenBank/DDBJ whole genome shotgun (WGS) entry which is preliminary data.</text>
</comment>
<keyword evidence="1" id="KW-0175">Coiled coil</keyword>
<reference evidence="3 4" key="1">
    <citation type="submission" date="2014-11" db="EMBL/GenBank/DDBJ databases">
        <title>Genetic blueprint of the zoonotic pathogen Toxocara canis.</title>
        <authorList>
            <person name="Zhu X.-Q."/>
            <person name="Korhonen P.K."/>
            <person name="Cai H."/>
            <person name="Young N.D."/>
            <person name="Nejsum P."/>
            <person name="von Samson-Himmelstjerna G."/>
            <person name="Boag P.R."/>
            <person name="Tan P."/>
            <person name="Li Q."/>
            <person name="Min J."/>
            <person name="Yang Y."/>
            <person name="Wang X."/>
            <person name="Fang X."/>
            <person name="Hall R.S."/>
            <person name="Hofmann A."/>
            <person name="Sternberg P.W."/>
            <person name="Jex A.R."/>
            <person name="Gasser R.B."/>
        </authorList>
    </citation>
    <scope>NUCLEOTIDE SEQUENCE [LARGE SCALE GENOMIC DNA]</scope>
    <source>
        <strain evidence="3">PN_DK_2014</strain>
    </source>
</reference>
<gene>
    <name evidence="3" type="ORF">Tcan_12801</name>
</gene>
<keyword evidence="4" id="KW-1185">Reference proteome</keyword>
<dbReference type="AlphaFoldDB" id="A0A0B2USN5"/>
<evidence type="ECO:0000256" key="2">
    <source>
        <dbReference type="SAM" id="MobiDB-lite"/>
    </source>
</evidence>
<name>A0A0B2USN5_TOXCA</name>